<sequence>MYDLRMLYDEMVARIEAFDDANGGGVGSYKNKGSCHLYLLETEAPIARLKPTGNGDEVRLGYWSHRRKWEDIDDMGGVVMPLDDALEFIANEAVFWTWTCVKTYKVELRPVDQLEAEPDDQEDRIALARAGIAVADPDPVRQVGKTLAAHPTSAIRRLGAGESFSSGSITRPFFIILASAL</sequence>
<accession>A0A0M7BEU5</accession>
<reference evidence="1 2" key="1">
    <citation type="submission" date="2015-09" db="EMBL/GenBank/DDBJ databases">
        <authorList>
            <person name="Jackson K.R."/>
            <person name="Lunt B.L."/>
            <person name="Fisher J.N.B."/>
            <person name="Gardner A.V."/>
            <person name="Bailey M.E."/>
            <person name="Deus L.M."/>
            <person name="Earl A.S."/>
            <person name="Gibby P.D."/>
            <person name="Hartmann K.A."/>
            <person name="Liu J.E."/>
            <person name="Manci A.M."/>
            <person name="Nielsen D.A."/>
            <person name="Solomon M.B."/>
            <person name="Breakwell D.P."/>
            <person name="Burnett S.H."/>
            <person name="Grose J.H."/>
        </authorList>
    </citation>
    <scope>NUCLEOTIDE SEQUENCE [LARGE SCALE GENOMIC DNA]</scope>
    <source>
        <strain evidence="1 2">CECT 7799</strain>
    </source>
</reference>
<dbReference type="RefSeq" id="WP_055664613.1">
    <property type="nucleotide sequence ID" value="NZ_CYPR01000225.1"/>
</dbReference>
<dbReference type="Proteomes" id="UP000049455">
    <property type="component" value="Unassembled WGS sequence"/>
</dbReference>
<evidence type="ECO:0000313" key="2">
    <source>
        <dbReference type="Proteomes" id="UP000049455"/>
    </source>
</evidence>
<gene>
    <name evidence="1" type="ORF">JSE7799_03333</name>
</gene>
<evidence type="ECO:0000313" key="1">
    <source>
        <dbReference type="EMBL" id="CUH40598.1"/>
    </source>
</evidence>
<dbReference type="EMBL" id="CYPR01000225">
    <property type="protein sequence ID" value="CUH40598.1"/>
    <property type="molecule type" value="Genomic_DNA"/>
</dbReference>
<proteinExistence type="predicted"/>
<keyword evidence="2" id="KW-1185">Reference proteome</keyword>
<organism evidence="1 2">
    <name type="scientific">Jannaschia seosinensis</name>
    <dbReference type="NCBI Taxonomy" id="313367"/>
    <lineage>
        <taxon>Bacteria</taxon>
        <taxon>Pseudomonadati</taxon>
        <taxon>Pseudomonadota</taxon>
        <taxon>Alphaproteobacteria</taxon>
        <taxon>Rhodobacterales</taxon>
        <taxon>Roseobacteraceae</taxon>
        <taxon>Jannaschia</taxon>
    </lineage>
</organism>
<dbReference type="AlphaFoldDB" id="A0A0M7BEU5"/>
<protein>
    <submittedName>
        <fullName evidence="1">Uncharacterized protein</fullName>
    </submittedName>
</protein>
<dbReference type="OrthoDB" id="8447469at2"/>
<name>A0A0M7BEU5_9RHOB</name>